<protein>
    <submittedName>
        <fullName evidence="1">Uncharacterized protein</fullName>
    </submittedName>
</protein>
<dbReference type="EMBL" id="FWXD01000034">
    <property type="protein sequence ID" value="SMC29372.1"/>
    <property type="molecule type" value="Genomic_DNA"/>
</dbReference>
<evidence type="ECO:0000313" key="1">
    <source>
        <dbReference type="EMBL" id="SMC29372.1"/>
    </source>
</evidence>
<evidence type="ECO:0000313" key="2">
    <source>
        <dbReference type="Proteomes" id="UP000192761"/>
    </source>
</evidence>
<keyword evidence="2" id="KW-1185">Reference proteome</keyword>
<proteinExistence type="predicted"/>
<accession>A0A1W1XZQ8</accession>
<gene>
    <name evidence="1" type="ORF">SAMN02745857_03792</name>
</gene>
<dbReference type="STRING" id="1121001.SAMN02745857_03792"/>
<name>A0A1W1XZQ8_9NEIS</name>
<organism evidence="1 2">
    <name type="scientific">Andreprevotia lacus DSM 23236</name>
    <dbReference type="NCBI Taxonomy" id="1121001"/>
    <lineage>
        <taxon>Bacteria</taxon>
        <taxon>Pseudomonadati</taxon>
        <taxon>Pseudomonadota</taxon>
        <taxon>Betaproteobacteria</taxon>
        <taxon>Neisseriales</taxon>
        <taxon>Chitinibacteraceae</taxon>
        <taxon>Andreprevotia</taxon>
    </lineage>
</organism>
<dbReference type="Proteomes" id="UP000192761">
    <property type="component" value="Unassembled WGS sequence"/>
</dbReference>
<sequence length="170" mass="17671">MGLSDKQAKWVLYGAGALALYLYLRGVRGVAADVGKVALDVAQATGTALYETGKAAGSDWLAKTRTVAEIQWLQSVRGLTGVSPGGPVEESILMSYMPSTATVQLDAVPGVGLYVAVRANLAGSAVHQYRQAVGIEPKPAPGFFQKLFSSDSKPANPYPTGDDLGFGIGP</sequence>
<reference evidence="1 2" key="1">
    <citation type="submission" date="2017-04" db="EMBL/GenBank/DDBJ databases">
        <authorList>
            <person name="Afonso C.L."/>
            <person name="Miller P.J."/>
            <person name="Scott M.A."/>
            <person name="Spackman E."/>
            <person name="Goraichik I."/>
            <person name="Dimitrov K.M."/>
            <person name="Suarez D.L."/>
            <person name="Swayne D.E."/>
        </authorList>
    </citation>
    <scope>NUCLEOTIDE SEQUENCE [LARGE SCALE GENOMIC DNA]</scope>
    <source>
        <strain evidence="1 2">DSM 23236</strain>
    </source>
</reference>
<dbReference type="AlphaFoldDB" id="A0A1W1XZQ8"/>
<dbReference type="OrthoDB" id="9235287at2"/>
<dbReference type="RefSeq" id="WP_084092727.1">
    <property type="nucleotide sequence ID" value="NZ_FWXD01000034.1"/>
</dbReference>